<name>A0A251X8D5_9GAMM</name>
<keyword evidence="8 14" id="KW-0479">Metal-binding</keyword>
<keyword evidence="10" id="KW-0408">Iron</keyword>
<comment type="similarity">
    <text evidence="4">Belongs to the radical SAM superfamily. KamA family.</text>
</comment>
<dbReference type="InterPro" id="IPR058240">
    <property type="entry name" value="rSAM_sf"/>
</dbReference>
<feature type="binding site" evidence="14">
    <location>
        <position position="128"/>
    </location>
    <ligand>
        <name>[4Fe-4S] cluster</name>
        <dbReference type="ChEBI" id="CHEBI:49883"/>
        <note>4Fe-4S-S-AdoMet</note>
    </ligand>
</feature>
<evidence type="ECO:0000313" key="17">
    <source>
        <dbReference type="EMBL" id="OUD14185.1"/>
    </source>
</evidence>
<dbReference type="InterPro" id="IPR022462">
    <property type="entry name" value="EpmB"/>
</dbReference>
<dbReference type="NCBIfam" id="TIGR03821">
    <property type="entry name" value="EFP_modif_epmB"/>
    <property type="match status" value="1"/>
</dbReference>
<accession>A0A251X8D5</accession>
<evidence type="ECO:0000256" key="3">
    <source>
        <dbReference type="ARBA" id="ARBA00001966"/>
    </source>
</evidence>
<evidence type="ECO:0000256" key="6">
    <source>
        <dbReference type="ARBA" id="ARBA00022485"/>
    </source>
</evidence>
<dbReference type="Gene3D" id="3.20.20.70">
    <property type="entry name" value="Aldolase class I"/>
    <property type="match status" value="1"/>
</dbReference>
<dbReference type="PANTHER" id="PTHR30538:SF1">
    <property type="entry name" value="L-LYSINE 2,3-AMINOMUTASE"/>
    <property type="match status" value="1"/>
</dbReference>
<dbReference type="SFLD" id="SFLDF00314">
    <property type="entry name" value="L-lysine_2_3-aminomutase_(yjeK"/>
    <property type="match status" value="1"/>
</dbReference>
<evidence type="ECO:0000256" key="9">
    <source>
        <dbReference type="ARBA" id="ARBA00022898"/>
    </source>
</evidence>
<keyword evidence="9 15" id="KW-0663">Pyridoxal phosphate</keyword>
<reference evidence="17 18" key="1">
    <citation type="submission" date="2016-12" db="EMBL/GenBank/DDBJ databases">
        <title>Thioflexothrix psekupsii D3 genome sequencing and assembly.</title>
        <authorList>
            <person name="Fomenkov A."/>
            <person name="Vincze T."/>
            <person name="Grabovich M."/>
            <person name="Anton B.P."/>
            <person name="Dubinina G."/>
            <person name="Orlova M."/>
            <person name="Belousova E."/>
            <person name="Roberts R.J."/>
        </authorList>
    </citation>
    <scope>NUCLEOTIDE SEQUENCE [LARGE SCALE GENOMIC DNA]</scope>
    <source>
        <strain evidence="17">D3</strain>
    </source>
</reference>
<feature type="binding site" evidence="14">
    <location>
        <position position="121"/>
    </location>
    <ligand>
        <name>[4Fe-4S] cluster</name>
        <dbReference type="ChEBI" id="CHEBI:49883"/>
        <note>4Fe-4S-S-AdoMet</note>
    </ligand>
</feature>
<dbReference type="PANTHER" id="PTHR30538">
    <property type="entry name" value="LYSINE 2,3-AMINOMUTASE-RELATED"/>
    <property type="match status" value="1"/>
</dbReference>
<dbReference type="GO" id="GO:0046872">
    <property type="term" value="F:metal ion binding"/>
    <property type="evidence" value="ECO:0007669"/>
    <property type="project" value="UniProtKB-KW"/>
</dbReference>
<evidence type="ECO:0000256" key="10">
    <source>
        <dbReference type="ARBA" id="ARBA00023004"/>
    </source>
</evidence>
<evidence type="ECO:0000256" key="8">
    <source>
        <dbReference type="ARBA" id="ARBA00022723"/>
    </source>
</evidence>
<organism evidence="17 18">
    <name type="scientific">Thioflexithrix psekupsensis</name>
    <dbReference type="NCBI Taxonomy" id="1570016"/>
    <lineage>
        <taxon>Bacteria</taxon>
        <taxon>Pseudomonadati</taxon>
        <taxon>Pseudomonadota</taxon>
        <taxon>Gammaproteobacteria</taxon>
        <taxon>Thiotrichales</taxon>
        <taxon>Thioflexithrix</taxon>
    </lineage>
</organism>
<dbReference type="EMBL" id="MSLT01000012">
    <property type="protein sequence ID" value="OUD14185.1"/>
    <property type="molecule type" value="Genomic_DNA"/>
</dbReference>
<evidence type="ECO:0000256" key="5">
    <source>
        <dbReference type="ARBA" id="ARBA00022363"/>
    </source>
</evidence>
<dbReference type="RefSeq" id="WP_086487972.1">
    <property type="nucleotide sequence ID" value="NZ_MSLT01000012.1"/>
</dbReference>
<evidence type="ECO:0000256" key="13">
    <source>
        <dbReference type="ARBA" id="ARBA00030756"/>
    </source>
</evidence>
<dbReference type="CDD" id="cd01335">
    <property type="entry name" value="Radical_SAM"/>
    <property type="match status" value="1"/>
</dbReference>
<dbReference type="InterPro" id="IPR003739">
    <property type="entry name" value="Lys_aminomutase/Glu_NH3_mut"/>
</dbReference>
<feature type="modified residue" description="N6-(pyridoxal phosphate)lysine" evidence="15">
    <location>
        <position position="333"/>
    </location>
</feature>
<evidence type="ECO:0000256" key="1">
    <source>
        <dbReference type="ARBA" id="ARBA00001352"/>
    </source>
</evidence>
<dbReference type="OrthoDB" id="9770937at2"/>
<dbReference type="Proteomes" id="UP000194798">
    <property type="component" value="Unassembled WGS sequence"/>
</dbReference>
<evidence type="ECO:0000256" key="2">
    <source>
        <dbReference type="ARBA" id="ARBA00001933"/>
    </source>
</evidence>
<comment type="caution">
    <text evidence="17">The sequence shown here is derived from an EMBL/GenBank/DDBJ whole genome shotgun (WGS) entry which is preliminary data.</text>
</comment>
<dbReference type="InterPro" id="IPR013785">
    <property type="entry name" value="Aldolase_TIM"/>
</dbReference>
<keyword evidence="11 14" id="KW-0411">Iron-sulfur</keyword>
<feature type="domain" description="Radical SAM core" evidence="16">
    <location>
        <begin position="107"/>
        <end position="319"/>
    </location>
</feature>
<dbReference type="GO" id="GO:0051539">
    <property type="term" value="F:4 iron, 4 sulfur cluster binding"/>
    <property type="evidence" value="ECO:0007669"/>
    <property type="project" value="UniProtKB-KW"/>
</dbReference>
<dbReference type="GO" id="GO:0016853">
    <property type="term" value="F:isomerase activity"/>
    <property type="evidence" value="ECO:0007669"/>
    <property type="project" value="UniProtKB-KW"/>
</dbReference>
<evidence type="ECO:0000256" key="12">
    <source>
        <dbReference type="ARBA" id="ARBA00023235"/>
    </source>
</evidence>
<dbReference type="SFLD" id="SFLDG01070">
    <property type="entry name" value="PLP-dependent"/>
    <property type="match status" value="1"/>
</dbReference>
<comment type="cofactor">
    <cofactor evidence="3">
        <name>[4Fe-4S] cluster</name>
        <dbReference type="ChEBI" id="CHEBI:49883"/>
    </cofactor>
</comment>
<feature type="binding site" evidence="14">
    <location>
        <position position="125"/>
    </location>
    <ligand>
        <name>[4Fe-4S] cluster</name>
        <dbReference type="ChEBI" id="CHEBI:49883"/>
        <note>4Fe-4S-S-AdoMet</note>
    </ligand>
</feature>
<sequence>MFYVASTEFKSWQQALATAITDPNVLWQLLQLPADQLPAAERAVATFRLKVTHSYCARMKRGDWHDPLLRQVLPLGEELAQVDGYHADPLAEQSFHSIMPQSTGILQKYAKRVLLISTGTCAVHCRYCFRRHFPYHQAQLNAPLWENALTILRDNTQIEEVILSGGDPLILSDNKLRQWMEQLAHIPHLKRVRFHTRLPIVLPLRINAALLDWISQTRLTVIMVIHANHANEFNSEVYEKLADLRMAKVQLLNQAVLLRGVNDQLQAQVELSEALIAGGVLPYYLHLLDKVSGAAHFDVPKAQALQLHRQLQSQLSGYLVPKLVEEIPGQPAKTWVF</sequence>
<dbReference type="PROSITE" id="PS51918">
    <property type="entry name" value="RADICAL_SAM"/>
    <property type="match status" value="1"/>
</dbReference>
<dbReference type="SFLD" id="SFLDS00029">
    <property type="entry name" value="Radical_SAM"/>
    <property type="match status" value="1"/>
</dbReference>
<dbReference type="NCBIfam" id="TIGR00238">
    <property type="entry name" value="KamA family radical SAM protein"/>
    <property type="match status" value="1"/>
</dbReference>
<evidence type="ECO:0000256" key="11">
    <source>
        <dbReference type="ARBA" id="ARBA00023014"/>
    </source>
</evidence>
<evidence type="ECO:0000259" key="16">
    <source>
        <dbReference type="PROSITE" id="PS51918"/>
    </source>
</evidence>
<dbReference type="AlphaFoldDB" id="A0A251X8D5"/>
<comment type="catalytic activity">
    <reaction evidence="1">
        <text>L-lysine = D-beta-lysine</text>
        <dbReference type="Rhea" id="RHEA:44148"/>
        <dbReference type="ChEBI" id="CHEBI:32551"/>
        <dbReference type="ChEBI" id="CHEBI:84138"/>
    </reaction>
</comment>
<comment type="cofactor">
    <cofactor evidence="2 15">
        <name>pyridoxal 5'-phosphate</name>
        <dbReference type="ChEBI" id="CHEBI:597326"/>
    </cofactor>
</comment>
<gene>
    <name evidence="17" type="ORF">TPSD3_07590</name>
</gene>
<protein>
    <recommendedName>
        <fullName evidence="5">L-lysine 2,3-aminomutase</fullName>
    </recommendedName>
    <alternativeName>
        <fullName evidence="13">EF-P post-translational modification enzyme B</fullName>
    </alternativeName>
</protein>
<evidence type="ECO:0000313" key="18">
    <source>
        <dbReference type="Proteomes" id="UP000194798"/>
    </source>
</evidence>
<proteinExistence type="inferred from homology"/>
<evidence type="ECO:0000256" key="14">
    <source>
        <dbReference type="PIRSR" id="PIRSR004911-1"/>
    </source>
</evidence>
<evidence type="ECO:0000256" key="4">
    <source>
        <dbReference type="ARBA" id="ARBA00008703"/>
    </source>
</evidence>
<evidence type="ECO:0000256" key="15">
    <source>
        <dbReference type="PIRSR" id="PIRSR603739-50"/>
    </source>
</evidence>
<dbReference type="PIRSF" id="PIRSF004911">
    <property type="entry name" value="DUF160"/>
    <property type="match status" value="1"/>
</dbReference>
<dbReference type="SUPFAM" id="SSF102114">
    <property type="entry name" value="Radical SAM enzymes"/>
    <property type="match status" value="1"/>
</dbReference>
<keyword evidence="6 14" id="KW-0004">4Fe-4S</keyword>
<evidence type="ECO:0000256" key="7">
    <source>
        <dbReference type="ARBA" id="ARBA00022691"/>
    </source>
</evidence>
<keyword evidence="7" id="KW-0949">S-adenosyl-L-methionine</keyword>
<keyword evidence="18" id="KW-1185">Reference proteome</keyword>
<dbReference type="InterPro" id="IPR007197">
    <property type="entry name" value="rSAM"/>
</dbReference>
<keyword evidence="12" id="KW-0413">Isomerase</keyword>